<keyword evidence="3 5" id="KW-0326">Glycosidase</keyword>
<dbReference type="Gene3D" id="3.20.20.80">
    <property type="entry name" value="Glycosidases"/>
    <property type="match status" value="1"/>
</dbReference>
<dbReference type="PANTHER" id="PTHR10353">
    <property type="entry name" value="GLYCOSYL HYDROLASE"/>
    <property type="match status" value="1"/>
</dbReference>
<evidence type="ECO:0000256" key="3">
    <source>
        <dbReference type="ARBA" id="ARBA00023295"/>
    </source>
</evidence>
<comment type="caution">
    <text evidence="6">The sequence shown here is derived from an EMBL/GenBank/DDBJ whole genome shotgun (WGS) entry which is preliminary data.</text>
</comment>
<dbReference type="GO" id="GO:0005829">
    <property type="term" value="C:cytosol"/>
    <property type="evidence" value="ECO:0007669"/>
    <property type="project" value="TreeGrafter"/>
</dbReference>
<protein>
    <submittedName>
        <fullName evidence="6">6-phospho-beta-glucosidase</fullName>
        <ecNumber evidence="6">3.2.1.86</ecNumber>
    </submittedName>
</protein>
<dbReference type="EMBL" id="WKOD01000014">
    <property type="protein sequence ID" value="MSA68664.1"/>
    <property type="molecule type" value="Genomic_DNA"/>
</dbReference>
<proteinExistence type="inferred from homology"/>
<reference evidence="6" key="1">
    <citation type="journal article" date="2019" name="Nat. Med.">
        <title>A library of human gut bacterial isolates paired with longitudinal multiomics data enables mechanistic microbiome research.</title>
        <authorList>
            <person name="Poyet M."/>
            <person name="Groussin M."/>
            <person name="Gibbons S.M."/>
            <person name="Avila-Pacheco J."/>
            <person name="Jiang X."/>
            <person name="Kearney S.M."/>
            <person name="Perrotta A.R."/>
            <person name="Berdy B."/>
            <person name="Zhao S."/>
            <person name="Lieberman T.D."/>
            <person name="Swanson P.K."/>
            <person name="Smith M."/>
            <person name="Roesemann S."/>
            <person name="Alexander J.E."/>
            <person name="Rich S.A."/>
            <person name="Livny J."/>
            <person name="Vlamakis H."/>
            <person name="Clish C."/>
            <person name="Bullock K."/>
            <person name="Deik A."/>
            <person name="Scott J."/>
            <person name="Pierce K.A."/>
            <person name="Xavier R.J."/>
            <person name="Alm E.J."/>
        </authorList>
    </citation>
    <scope>NUCLEOTIDE SEQUENCE</scope>
    <source>
        <strain evidence="6">BIOML-A18</strain>
    </source>
</reference>
<keyword evidence="2 5" id="KW-0378">Hydrolase</keyword>
<gene>
    <name evidence="6" type="primary">ascB</name>
    <name evidence="6" type="ORF">GKC89_06120</name>
</gene>
<comment type="similarity">
    <text evidence="1 4">Belongs to the glycosyl hydrolase 1 family.</text>
</comment>
<dbReference type="NCBIfam" id="NF007356">
    <property type="entry name" value="PRK09852.1"/>
    <property type="match status" value="1"/>
</dbReference>
<dbReference type="PROSITE" id="PS00653">
    <property type="entry name" value="GLYCOSYL_HYDROL_F1_2"/>
    <property type="match status" value="1"/>
</dbReference>
<evidence type="ECO:0000256" key="2">
    <source>
        <dbReference type="ARBA" id="ARBA00022801"/>
    </source>
</evidence>
<dbReference type="SUPFAM" id="SSF51445">
    <property type="entry name" value="(Trans)glycosidases"/>
    <property type="match status" value="1"/>
</dbReference>
<dbReference type="PANTHER" id="PTHR10353:SF122">
    <property type="entry name" value="6-PHOSPHO-BETA-GLUCOSIDASE ASCB-RELATED"/>
    <property type="match status" value="1"/>
</dbReference>
<sequence length="488" mass="55843">MYRKEIPDGFPKNFLWGGATAANQLEGAWNVGGKGLTTAEVVKKASSRTDLSEMNVVTKESIAEAIDDKTDELYPKRRGIDFYHHYKEDIALFAEMGFKAFRMSIAWARIFPNGDDKTPNEEGLKFYDSVFSECKKHGIEPVVTISHYEMPLALTLKQNGWADRKTIDAFVRYAETVFKRYKGIVKYWMTFNEINAATWGFMGTGAVDSNLSTPEQLNLRYQALHHQFVASAKAVQIGHKIDPENKIGCMIARMQTYPKTCNPSDVRAAQLQDELNLFFTDVQVRGEYPEYMNRYFKENGIELSMKPEDEDEIKKGTVDYLGFSYYMSTVTSGDSKVEKASGNFAMGELNPYLEASDWGWQIDPVGLRVTLNEYWDRYRVPLFIVENGLGALDKVDEDGQIHDPYRIDYMKKHIIQMKEAIKDGVDLMGYTMWGPIDLISASTSEMSKRYGFIYVDQDDEGNGTLKRYKKDSFYWYKKVIASNGKDLD</sequence>
<dbReference type="InterPro" id="IPR001360">
    <property type="entry name" value="Glyco_hydro_1"/>
</dbReference>
<evidence type="ECO:0000256" key="5">
    <source>
        <dbReference type="RuleBase" id="RU004468"/>
    </source>
</evidence>
<dbReference type="AlphaFoldDB" id="A0A6A8HUK8"/>
<dbReference type="InterPro" id="IPR033132">
    <property type="entry name" value="GH_1_N_CS"/>
</dbReference>
<name>A0A6A8HUK8_9LACO</name>
<dbReference type="GO" id="GO:0016052">
    <property type="term" value="P:carbohydrate catabolic process"/>
    <property type="evidence" value="ECO:0007669"/>
    <property type="project" value="TreeGrafter"/>
</dbReference>
<dbReference type="RefSeq" id="WP_154236960.1">
    <property type="nucleotide sequence ID" value="NZ_JAQLUQ010000012.1"/>
</dbReference>
<dbReference type="PROSITE" id="PS00572">
    <property type="entry name" value="GLYCOSYL_HYDROL_F1_1"/>
    <property type="match status" value="1"/>
</dbReference>
<dbReference type="EC" id="3.2.1.86" evidence="6"/>
<accession>A0A6A8HUK8</accession>
<dbReference type="GO" id="GO:0008706">
    <property type="term" value="F:6-phospho-beta-glucosidase activity"/>
    <property type="evidence" value="ECO:0007669"/>
    <property type="project" value="UniProtKB-EC"/>
</dbReference>
<evidence type="ECO:0000256" key="4">
    <source>
        <dbReference type="RuleBase" id="RU003690"/>
    </source>
</evidence>
<evidence type="ECO:0000256" key="1">
    <source>
        <dbReference type="ARBA" id="ARBA00010838"/>
    </source>
</evidence>
<dbReference type="Pfam" id="PF00232">
    <property type="entry name" value="Glyco_hydro_1"/>
    <property type="match status" value="1"/>
</dbReference>
<organism evidence="6">
    <name type="scientific">Ligilactobacillus ruminis</name>
    <dbReference type="NCBI Taxonomy" id="1623"/>
    <lineage>
        <taxon>Bacteria</taxon>
        <taxon>Bacillati</taxon>
        <taxon>Bacillota</taxon>
        <taxon>Bacilli</taxon>
        <taxon>Lactobacillales</taxon>
        <taxon>Lactobacillaceae</taxon>
        <taxon>Ligilactobacillus</taxon>
    </lineage>
</organism>
<evidence type="ECO:0000313" key="6">
    <source>
        <dbReference type="EMBL" id="MSA68664.1"/>
    </source>
</evidence>
<dbReference type="NCBIfam" id="NF007158">
    <property type="entry name" value="PRK09593.1"/>
    <property type="match status" value="1"/>
</dbReference>
<dbReference type="PRINTS" id="PR00131">
    <property type="entry name" value="GLHYDRLASE1"/>
</dbReference>
<dbReference type="FunFam" id="3.20.20.80:FF:000004">
    <property type="entry name" value="Beta-glucosidase 6-phospho-beta-glucosidase"/>
    <property type="match status" value="1"/>
</dbReference>
<dbReference type="InterPro" id="IPR018120">
    <property type="entry name" value="Glyco_hydro_1_AS"/>
</dbReference>
<dbReference type="InterPro" id="IPR017853">
    <property type="entry name" value="GH"/>
</dbReference>